<feature type="region of interest" description="Disordered" evidence="1">
    <location>
        <begin position="162"/>
        <end position="189"/>
    </location>
</feature>
<dbReference type="PANTHER" id="PTHR35317">
    <property type="entry name" value="OS04G0629600 PROTEIN"/>
    <property type="match status" value="1"/>
</dbReference>
<dbReference type="GO" id="GO:0008270">
    <property type="term" value="F:zinc ion binding"/>
    <property type="evidence" value="ECO:0007669"/>
    <property type="project" value="InterPro"/>
</dbReference>
<evidence type="ECO:0000256" key="1">
    <source>
        <dbReference type="SAM" id="MobiDB-lite"/>
    </source>
</evidence>
<name>A0AB40CFK1_DIOCR</name>
<organism evidence="4 5">
    <name type="scientific">Dioscorea cayennensis subsp. rotundata</name>
    <name type="common">White Guinea yam</name>
    <name type="synonym">Dioscorea rotundata</name>
    <dbReference type="NCBI Taxonomy" id="55577"/>
    <lineage>
        <taxon>Eukaryota</taxon>
        <taxon>Viridiplantae</taxon>
        <taxon>Streptophyta</taxon>
        <taxon>Embryophyta</taxon>
        <taxon>Tracheophyta</taxon>
        <taxon>Spermatophyta</taxon>
        <taxon>Magnoliopsida</taxon>
        <taxon>Liliopsida</taxon>
        <taxon>Dioscoreales</taxon>
        <taxon>Dioscoreaceae</taxon>
        <taxon>Dioscorea</taxon>
    </lineage>
</organism>
<feature type="domain" description="Retrovirus-related Pol polyprotein from transposon TNT 1-94-like beta-barrel" evidence="3">
    <location>
        <begin position="259"/>
        <end position="298"/>
    </location>
</feature>
<evidence type="ECO:0000313" key="5">
    <source>
        <dbReference type="RefSeq" id="XP_039138728.1"/>
    </source>
</evidence>
<evidence type="ECO:0000313" key="4">
    <source>
        <dbReference type="Proteomes" id="UP001515500"/>
    </source>
</evidence>
<dbReference type="PANTHER" id="PTHR35317:SF35">
    <property type="entry name" value="DUF4219 DOMAIN-CONTAINING PROTEIN"/>
    <property type="match status" value="1"/>
</dbReference>
<gene>
    <name evidence="5" type="primary">LOC120276050</name>
</gene>
<dbReference type="InterPro" id="IPR054722">
    <property type="entry name" value="PolX-like_BBD"/>
</dbReference>
<dbReference type="Pfam" id="PF22936">
    <property type="entry name" value="Pol_BBD"/>
    <property type="match status" value="1"/>
</dbReference>
<protein>
    <submittedName>
        <fullName evidence="5">Uncharacterized protein LOC120276050</fullName>
    </submittedName>
</protein>
<dbReference type="AlphaFoldDB" id="A0AB40CFK1"/>
<feature type="domain" description="GAG-pre-integrase" evidence="2">
    <location>
        <begin position="304"/>
        <end position="355"/>
    </location>
</feature>
<dbReference type="Pfam" id="PF14223">
    <property type="entry name" value="Retrotran_gag_2"/>
    <property type="match status" value="1"/>
</dbReference>
<dbReference type="InterPro" id="IPR036875">
    <property type="entry name" value="Znf_CCHC_sf"/>
</dbReference>
<reference evidence="5" key="1">
    <citation type="submission" date="2025-08" db="UniProtKB">
        <authorList>
            <consortium name="RefSeq"/>
        </authorList>
    </citation>
    <scope>IDENTIFICATION</scope>
</reference>
<dbReference type="RefSeq" id="XP_039138728.1">
    <property type="nucleotide sequence ID" value="XM_039282794.1"/>
</dbReference>
<dbReference type="GO" id="GO:0003676">
    <property type="term" value="F:nucleic acid binding"/>
    <property type="evidence" value="ECO:0007669"/>
    <property type="project" value="InterPro"/>
</dbReference>
<dbReference type="SUPFAM" id="SSF57756">
    <property type="entry name" value="Retrovirus zinc finger-like domains"/>
    <property type="match status" value="1"/>
</dbReference>
<keyword evidence="4" id="KW-1185">Reference proteome</keyword>
<dbReference type="Proteomes" id="UP001515500">
    <property type="component" value="Chromosome 14"/>
</dbReference>
<dbReference type="InterPro" id="IPR025724">
    <property type="entry name" value="GAG-pre-integrase_dom"/>
</dbReference>
<dbReference type="Pfam" id="PF13976">
    <property type="entry name" value="gag_pre-integrs"/>
    <property type="match status" value="1"/>
</dbReference>
<evidence type="ECO:0000259" key="2">
    <source>
        <dbReference type="Pfam" id="PF13976"/>
    </source>
</evidence>
<evidence type="ECO:0000259" key="3">
    <source>
        <dbReference type="Pfam" id="PF22936"/>
    </source>
</evidence>
<accession>A0AB40CFK1</accession>
<proteinExistence type="predicted"/>
<dbReference type="GeneID" id="120276050"/>
<sequence>MVSENSFIFSSSSAREKNIPFFKGENYNLWSLMMKTMFRSKDLWTLVEKGFSEEGDGREFDAARMKHGESIQDFVNRVLDIVYKIRAMKEDLPQKVIVSKLLKGLTSRFSQVVHSIISTKDLNTLTVEELSGLLKNHESILNIEGEHHQEGEKALHIGRENTQDRGRGHGYQPNRGRGKRCGRSFNAGRTETSRLGEGSKIYKGMQCFVCKKFGHIKDQCWYRNKEANVVKEEKEKEKEEEEVAFMAISEVPKKTGGVWLIDSGCSNHMTGDVNLFQSLETVPSRSVTVGDGKTLKVCMTSHRLFPLEANDVESAYLAQDGDISDLWHGRYGHINVKKLKQLTEQQLVSVYQTSSMYNLAKLALKESKLKPSFPKE</sequence>